<dbReference type="EMBL" id="LILB01000001">
    <property type="protein sequence ID" value="KOO51133.1"/>
    <property type="molecule type" value="Genomic_DNA"/>
</dbReference>
<dbReference type="PATRIC" id="fig|263475.3.peg.528"/>
<dbReference type="RefSeq" id="WP_053415256.1">
    <property type="nucleotide sequence ID" value="NZ_LILB01000001.1"/>
</dbReference>
<gene>
    <name evidence="1" type="ORF">AMD00_01085</name>
</gene>
<dbReference type="OrthoDB" id="9815360at2"/>
<comment type="caution">
    <text evidence="1">The sequence shown here is derived from an EMBL/GenBank/DDBJ whole genome shotgun (WGS) entry which is preliminary data.</text>
</comment>
<accession>A0A0M0LK93</accession>
<dbReference type="STRING" id="263475.AMD00_01085"/>
<name>A0A0M0LK93_9BACL</name>
<dbReference type="InterPro" id="IPR012166">
    <property type="entry name" value="Uncharacterised_RocB"/>
</dbReference>
<protein>
    <submittedName>
        <fullName evidence="1">Peptidase M20</fullName>
    </submittedName>
</protein>
<dbReference type="PANTHER" id="PTHR43808">
    <property type="entry name" value="ACETYLORNITHINE DEACETYLASE"/>
    <property type="match status" value="1"/>
</dbReference>
<sequence>MLTCYDDVLKVTDELVGVESIVNTTGEIEVANRLYDLIFSQSYFKSNPTHVFMSRTEDDKVERYNVFAFVKGTKEKSNKTVILMGHTDTVGIDDFSHLKDKACSPSELKKALANEKLPDLVKEHLQSDEWHFGRGVLDMKSGVASHFYLLKYYSEHPEELIGNLVFFAECDEEDSSHGVLSGLKDLKRLKEEHLFDYQALINSDFVAPRYEGDPNRYIYKGTVGKLLPSFFITGAETHAGSSFEGLDPNYIAAELTRQISYNPDLCDQSLGETPMPPVSLKQTDFKPTYTIQTALSAYVYYNFFIQSWSPKEVLSLLKEQAKIAFDNGINTMKERHRKYCEISGQPYSELPWKTRVIVYEDMQKKLVELHGDKYLDHMKQFKENLLLDETLDVRMFSARVVEEEWNWMKDKSPAIILFYSSLYSPRVDLSGKNEKEQNLIEALDYAIEIVQPHYSKPIVTRNYFPYVCDMSCVALSDGEEDIKAVIENNPSWGTKHYVNYDAIREINVPTINIGPYGYDAHNRYERTELVYTMEVVPNLTNQVIRKLLGMEEAK</sequence>
<dbReference type="GO" id="GO:0016787">
    <property type="term" value="F:hydrolase activity"/>
    <property type="evidence" value="ECO:0007669"/>
    <property type="project" value="InterPro"/>
</dbReference>
<dbReference type="InterPro" id="IPR050072">
    <property type="entry name" value="Peptidase_M20A"/>
</dbReference>
<dbReference type="Proteomes" id="UP000036867">
    <property type="component" value="Unassembled WGS sequence"/>
</dbReference>
<keyword evidence="2" id="KW-1185">Reference proteome</keyword>
<dbReference type="PIRSF" id="PIRSF010386">
    <property type="entry name" value="RocB"/>
    <property type="match status" value="1"/>
</dbReference>
<dbReference type="Gene3D" id="3.40.630.10">
    <property type="entry name" value="Zn peptidases"/>
    <property type="match status" value="1"/>
</dbReference>
<evidence type="ECO:0000313" key="2">
    <source>
        <dbReference type="Proteomes" id="UP000036867"/>
    </source>
</evidence>
<organism evidence="1 2">
    <name type="scientific">Viridibacillus arvi</name>
    <dbReference type="NCBI Taxonomy" id="263475"/>
    <lineage>
        <taxon>Bacteria</taxon>
        <taxon>Bacillati</taxon>
        <taxon>Bacillota</taxon>
        <taxon>Bacilli</taxon>
        <taxon>Bacillales</taxon>
        <taxon>Caryophanaceae</taxon>
        <taxon>Viridibacillus</taxon>
    </lineage>
</organism>
<reference evidence="2" key="1">
    <citation type="submission" date="2015-08" db="EMBL/GenBank/DDBJ databases">
        <title>Fjat-10028 dsm 16317.</title>
        <authorList>
            <person name="Liu B."/>
            <person name="Wang J."/>
            <person name="Zhu Y."/>
            <person name="Liu G."/>
            <person name="Chen Q."/>
            <person name="Chen Z."/>
            <person name="Lan J."/>
            <person name="Che J."/>
            <person name="Ge C."/>
            <person name="Shi H."/>
            <person name="Pan Z."/>
            <person name="Liu X."/>
        </authorList>
    </citation>
    <scope>NUCLEOTIDE SEQUENCE [LARGE SCALE GENOMIC DNA]</scope>
    <source>
        <strain evidence="2">DSM 16317</strain>
    </source>
</reference>
<dbReference type="GeneID" id="301134715"/>
<proteinExistence type="predicted"/>
<dbReference type="Pfam" id="PF01546">
    <property type="entry name" value="Peptidase_M20"/>
    <property type="match status" value="1"/>
</dbReference>
<dbReference type="AlphaFoldDB" id="A0A0M0LK93"/>
<evidence type="ECO:0000313" key="1">
    <source>
        <dbReference type="EMBL" id="KOO51133.1"/>
    </source>
</evidence>
<dbReference type="SUPFAM" id="SSF53187">
    <property type="entry name" value="Zn-dependent exopeptidases"/>
    <property type="match status" value="1"/>
</dbReference>
<dbReference type="PANTHER" id="PTHR43808:SF27">
    <property type="entry name" value="PROTEIN ROCB"/>
    <property type="match status" value="1"/>
</dbReference>
<dbReference type="InterPro" id="IPR002933">
    <property type="entry name" value="Peptidase_M20"/>
</dbReference>